<dbReference type="GO" id="GO:0005536">
    <property type="term" value="F:D-glucose binding"/>
    <property type="evidence" value="ECO:0007669"/>
    <property type="project" value="InterPro"/>
</dbReference>
<name>A0A8S2L3P1_9BILA</name>
<comment type="similarity">
    <text evidence="3 12">Belongs to the hexokinase family.</text>
</comment>
<evidence type="ECO:0000256" key="4">
    <source>
        <dbReference type="ARBA" id="ARBA00022679"/>
    </source>
</evidence>
<comment type="pathway">
    <text evidence="2">Carbohydrate metabolism; hexose metabolism.</text>
</comment>
<dbReference type="PROSITE" id="PS51748">
    <property type="entry name" value="HEXOKINASE_2"/>
    <property type="match status" value="1"/>
</dbReference>
<feature type="domain" description="Hexokinase C-terminal" evidence="14">
    <location>
        <begin position="363"/>
        <end position="608"/>
    </location>
</feature>
<dbReference type="PANTHER" id="PTHR19443:SF16">
    <property type="entry name" value="HEXOKINASE TYPE 1-RELATED"/>
    <property type="match status" value="1"/>
</dbReference>
<keyword evidence="6 12" id="KW-0418">Kinase</keyword>
<gene>
    <name evidence="15" type="ORF">OVA965_LOCUS19824</name>
    <name evidence="16" type="ORF">TMI583_LOCUS20004</name>
</gene>
<protein>
    <recommendedName>
        <fullName evidence="12">Phosphotransferase</fullName>
        <ecNumber evidence="12">2.7.1.-</ecNumber>
    </recommendedName>
</protein>
<comment type="catalytic activity">
    <reaction evidence="11">
        <text>D-glucose + ATP = D-glucose 6-phosphate + ADP + H(+)</text>
        <dbReference type="Rhea" id="RHEA:17825"/>
        <dbReference type="ChEBI" id="CHEBI:4167"/>
        <dbReference type="ChEBI" id="CHEBI:15378"/>
        <dbReference type="ChEBI" id="CHEBI:30616"/>
        <dbReference type="ChEBI" id="CHEBI:61548"/>
        <dbReference type="ChEBI" id="CHEBI:456216"/>
        <dbReference type="EC" id="2.7.1.1"/>
    </reaction>
    <physiologicalReaction direction="left-to-right" evidence="11">
        <dbReference type="Rhea" id="RHEA:17826"/>
    </physiologicalReaction>
</comment>
<comment type="catalytic activity">
    <reaction evidence="9">
        <text>a D-hexose + ATP = a D-hexose 6-phosphate + ADP + H(+)</text>
        <dbReference type="Rhea" id="RHEA:22740"/>
        <dbReference type="ChEBI" id="CHEBI:4194"/>
        <dbReference type="ChEBI" id="CHEBI:15378"/>
        <dbReference type="ChEBI" id="CHEBI:30616"/>
        <dbReference type="ChEBI" id="CHEBI:229467"/>
        <dbReference type="ChEBI" id="CHEBI:456216"/>
        <dbReference type="EC" id="2.7.1.1"/>
    </reaction>
    <physiologicalReaction direction="left-to-right" evidence="9">
        <dbReference type="Rhea" id="RHEA:22741"/>
    </physiologicalReaction>
</comment>
<accession>A0A8S2L3P1</accession>
<dbReference type="Pfam" id="PF03727">
    <property type="entry name" value="Hexokinase_2"/>
    <property type="match status" value="1"/>
</dbReference>
<evidence type="ECO:0000256" key="2">
    <source>
        <dbReference type="ARBA" id="ARBA00005028"/>
    </source>
</evidence>
<comment type="caution">
    <text evidence="16">The sequence shown here is derived from an EMBL/GenBank/DDBJ whole genome shotgun (WGS) entry which is preliminary data.</text>
</comment>
<organism evidence="16 17">
    <name type="scientific">Didymodactylos carnosus</name>
    <dbReference type="NCBI Taxonomy" id="1234261"/>
    <lineage>
        <taxon>Eukaryota</taxon>
        <taxon>Metazoa</taxon>
        <taxon>Spiralia</taxon>
        <taxon>Gnathifera</taxon>
        <taxon>Rotifera</taxon>
        <taxon>Eurotatoria</taxon>
        <taxon>Bdelloidea</taxon>
        <taxon>Philodinida</taxon>
        <taxon>Philodinidae</taxon>
        <taxon>Didymodactylos</taxon>
    </lineage>
</organism>
<dbReference type="FunFam" id="3.40.367.20:FF:000020">
    <property type="entry name" value="Hexokinase-1"/>
    <property type="match status" value="1"/>
</dbReference>
<evidence type="ECO:0000256" key="9">
    <source>
        <dbReference type="ARBA" id="ARBA00044613"/>
    </source>
</evidence>
<keyword evidence="5 12" id="KW-0547">Nucleotide-binding</keyword>
<dbReference type="GO" id="GO:0005829">
    <property type="term" value="C:cytosol"/>
    <property type="evidence" value="ECO:0007669"/>
    <property type="project" value="TreeGrafter"/>
</dbReference>
<evidence type="ECO:0000256" key="5">
    <source>
        <dbReference type="ARBA" id="ARBA00022741"/>
    </source>
</evidence>
<dbReference type="PANTHER" id="PTHR19443">
    <property type="entry name" value="HEXOKINASE"/>
    <property type="match status" value="1"/>
</dbReference>
<dbReference type="GO" id="GO:0001678">
    <property type="term" value="P:intracellular glucose homeostasis"/>
    <property type="evidence" value="ECO:0007669"/>
    <property type="project" value="InterPro"/>
</dbReference>
<proteinExistence type="inferred from homology"/>
<dbReference type="Proteomes" id="UP000682733">
    <property type="component" value="Unassembled WGS sequence"/>
</dbReference>
<dbReference type="GO" id="GO:0005739">
    <property type="term" value="C:mitochondrion"/>
    <property type="evidence" value="ECO:0007669"/>
    <property type="project" value="TreeGrafter"/>
</dbReference>
<dbReference type="Pfam" id="PF00349">
    <property type="entry name" value="Hexokinase_1"/>
    <property type="match status" value="1"/>
</dbReference>
<comment type="catalytic activity">
    <reaction evidence="10">
        <text>D-fructose + ATP = D-fructose 6-phosphate + ADP + H(+)</text>
        <dbReference type="Rhea" id="RHEA:16125"/>
        <dbReference type="ChEBI" id="CHEBI:15378"/>
        <dbReference type="ChEBI" id="CHEBI:30616"/>
        <dbReference type="ChEBI" id="CHEBI:37721"/>
        <dbReference type="ChEBI" id="CHEBI:61527"/>
        <dbReference type="ChEBI" id="CHEBI:456216"/>
        <dbReference type="EC" id="2.7.1.1"/>
    </reaction>
    <physiologicalReaction direction="left-to-right" evidence="10">
        <dbReference type="Rhea" id="RHEA:16126"/>
    </physiologicalReaction>
</comment>
<keyword evidence="7 12" id="KW-0067">ATP-binding</keyword>
<dbReference type="EC" id="2.7.1.-" evidence="12"/>
<keyword evidence="4 12" id="KW-0808">Transferase</keyword>
<dbReference type="GO" id="GO:0008865">
    <property type="term" value="F:fructokinase activity"/>
    <property type="evidence" value="ECO:0007669"/>
    <property type="project" value="TreeGrafter"/>
</dbReference>
<dbReference type="EMBL" id="CAJNOK010010329">
    <property type="protein sequence ID" value="CAF1112732.1"/>
    <property type="molecule type" value="Genomic_DNA"/>
</dbReference>
<evidence type="ECO:0000256" key="11">
    <source>
        <dbReference type="ARBA" id="ARBA00048160"/>
    </source>
</evidence>
<evidence type="ECO:0000256" key="12">
    <source>
        <dbReference type="RuleBase" id="RU362007"/>
    </source>
</evidence>
<dbReference type="InterPro" id="IPR043129">
    <property type="entry name" value="ATPase_NBD"/>
</dbReference>
<evidence type="ECO:0000256" key="10">
    <source>
        <dbReference type="ARBA" id="ARBA00047905"/>
    </source>
</evidence>
<dbReference type="GO" id="GO:0006096">
    <property type="term" value="P:glycolytic process"/>
    <property type="evidence" value="ECO:0007669"/>
    <property type="project" value="UniProtKB-KW"/>
</dbReference>
<dbReference type="Gene3D" id="3.30.420.40">
    <property type="match status" value="1"/>
</dbReference>
<evidence type="ECO:0000256" key="6">
    <source>
        <dbReference type="ARBA" id="ARBA00022777"/>
    </source>
</evidence>
<evidence type="ECO:0000256" key="3">
    <source>
        <dbReference type="ARBA" id="ARBA00009225"/>
    </source>
</evidence>
<dbReference type="GO" id="GO:0005524">
    <property type="term" value="F:ATP binding"/>
    <property type="evidence" value="ECO:0007669"/>
    <property type="project" value="UniProtKB-UniRule"/>
</dbReference>
<keyword evidence="8 12" id="KW-0324">Glycolysis</keyword>
<evidence type="ECO:0000313" key="16">
    <source>
        <dbReference type="EMBL" id="CAF3881188.1"/>
    </source>
</evidence>
<dbReference type="InterPro" id="IPR022673">
    <property type="entry name" value="Hexokinase_C"/>
</dbReference>
<feature type="domain" description="Hexokinase N-terminal" evidence="13">
    <location>
        <begin position="163"/>
        <end position="357"/>
    </location>
</feature>
<evidence type="ECO:0000256" key="1">
    <source>
        <dbReference type="ARBA" id="ARBA00004888"/>
    </source>
</evidence>
<dbReference type="GO" id="GO:0006006">
    <property type="term" value="P:glucose metabolic process"/>
    <property type="evidence" value="ECO:0007669"/>
    <property type="project" value="TreeGrafter"/>
</dbReference>
<dbReference type="SUPFAM" id="SSF53067">
    <property type="entry name" value="Actin-like ATPase domain"/>
    <property type="match status" value="2"/>
</dbReference>
<evidence type="ECO:0000313" key="15">
    <source>
        <dbReference type="EMBL" id="CAF1112732.1"/>
    </source>
</evidence>
<evidence type="ECO:0000259" key="14">
    <source>
        <dbReference type="Pfam" id="PF03727"/>
    </source>
</evidence>
<feature type="non-terminal residue" evidence="16">
    <location>
        <position position="628"/>
    </location>
</feature>
<comment type="pathway">
    <text evidence="1">Carbohydrate degradation; glycolysis; D-glyceraldehyde 3-phosphate and glycerone phosphate from D-glucose: step 1/4.</text>
</comment>
<reference evidence="16" key="1">
    <citation type="submission" date="2021-02" db="EMBL/GenBank/DDBJ databases">
        <authorList>
            <person name="Nowell W R."/>
        </authorList>
    </citation>
    <scope>NUCLEOTIDE SEQUENCE</scope>
</reference>
<dbReference type="Gene3D" id="3.40.367.20">
    <property type="match status" value="1"/>
</dbReference>
<evidence type="ECO:0000256" key="8">
    <source>
        <dbReference type="ARBA" id="ARBA00023152"/>
    </source>
</evidence>
<sequence>VIRESQNKPNAFQELQSICNPIRHVYIDGRSYEHDDSNDNDIKLLFPNATLIGWSQTFIQTVYANINKFLKAEVCICCERNEKCKAPNWLQTCFPCFGPPLSLFSNVNGKLNISPQFKSQAGKEIVHRNDTFGGLLHDPLEEDITSILHTKIDLIPDDEYKELMNITSPFHINVETLIHVMQVMENSIKMGLDPTTQHKSDLKMIPTYVTTIATKREEGDILALDLGGTNFRTLLVKIRPQHDPVVISEAHIVPDSKKQNSQELFRFISDVLKLFMIRNKLDLNKKFILGFTFSFPCQQLALNRANFLYPTKGWGLQDLIDHVVVEKLQECLNEKQLNVRVTALINDTVGTLIACGYKVPSCKVGIILGTGTNACYFEDISKIQTITDTTVLPLEATQMIINTEWGALGDSGCLDFVVNEFDREVDKVSNNPGKQIFEKLIAGMYMGRLAAEVLAVLMNHGIILKAQRGHQESYRQYSPFWVLYNLQTSHISEIELDTGKTFANTRTVMNKLGLPQASDADCAIISYTCRLISRRAAMLTAAAIAVLMKRLRGSNKVCIGIDGSLYRYHPRFNMIIQRHLKTLAPVLLDYELHISSDGSGIGAAIVAITADQERQKLKKIALKPTVAC</sequence>
<evidence type="ECO:0000256" key="7">
    <source>
        <dbReference type="ARBA" id="ARBA00022840"/>
    </source>
</evidence>
<dbReference type="Proteomes" id="UP000677228">
    <property type="component" value="Unassembled WGS sequence"/>
</dbReference>
<dbReference type="AlphaFoldDB" id="A0A8S2L3P1"/>
<dbReference type="EMBL" id="CAJOBA010013850">
    <property type="protein sequence ID" value="CAF3881188.1"/>
    <property type="molecule type" value="Genomic_DNA"/>
</dbReference>
<evidence type="ECO:0000313" key="17">
    <source>
        <dbReference type="Proteomes" id="UP000682733"/>
    </source>
</evidence>
<dbReference type="GO" id="GO:0004340">
    <property type="term" value="F:glucokinase activity"/>
    <property type="evidence" value="ECO:0007669"/>
    <property type="project" value="TreeGrafter"/>
</dbReference>
<dbReference type="PRINTS" id="PR00475">
    <property type="entry name" value="HEXOKINASE"/>
</dbReference>
<dbReference type="InterPro" id="IPR001312">
    <property type="entry name" value="Hexokinase"/>
</dbReference>
<evidence type="ECO:0000259" key="13">
    <source>
        <dbReference type="Pfam" id="PF00349"/>
    </source>
</evidence>
<dbReference type="InterPro" id="IPR022672">
    <property type="entry name" value="Hexokinase_N"/>
</dbReference>